<evidence type="ECO:0000313" key="6">
    <source>
        <dbReference type="EMBL" id="HAB5516180.1"/>
    </source>
</evidence>
<proteinExistence type="evidence at protein level"/>
<dbReference type="PANTHER" id="PTHR11373">
    <property type="entry name" value="DEOXYNUCLEOSIDE TRIPHOSPHATE TRIPHOSPHOHYDROLASE"/>
    <property type="match status" value="1"/>
</dbReference>
<feature type="binding site" evidence="10">
    <location>
        <position position="368"/>
    </location>
    <ligand>
        <name>dGTP</name>
        <dbReference type="ChEBI" id="CHEBI:61429"/>
        <label>1</label>
    </ligand>
</feature>
<reference evidence="5" key="2">
    <citation type="submission" date="2018-12" db="EMBL/GenBank/DDBJ databases">
        <authorList>
            <person name="Ashton P.M."/>
            <person name="Dallman T."/>
            <person name="Nair S."/>
            <person name="De Pinna E."/>
            <person name="Peters T."/>
            <person name="Grant K."/>
        </authorList>
    </citation>
    <scope>NUCLEOTIDE SEQUENCE</scope>
    <source>
        <strain evidence="4">627415</strain>
        <strain evidence="5">644161</strain>
    </source>
</reference>
<feature type="binding site" evidence="10">
    <location>
        <position position="418"/>
    </location>
    <ligand>
        <name>dTTP</name>
        <dbReference type="ChEBI" id="CHEBI:37568"/>
    </ligand>
</feature>
<dbReference type="InterPro" id="IPR006261">
    <property type="entry name" value="dGTPase"/>
</dbReference>
<dbReference type="GO" id="GO:0006203">
    <property type="term" value="P:dGTP catabolic process"/>
    <property type="evidence" value="ECO:0007669"/>
    <property type="project" value="TreeGrafter"/>
</dbReference>
<evidence type="ECO:0000313" key="5">
    <source>
        <dbReference type="EMBL" id="ECA0917492.1"/>
    </source>
</evidence>
<dbReference type="EMBL" id="DAAHBQ010000078">
    <property type="protein sequence ID" value="HAB5516180.1"/>
    <property type="molecule type" value="Genomic_DNA"/>
</dbReference>
<evidence type="ECO:0007829" key="9">
    <source>
        <dbReference type="PDB" id="9P8U"/>
    </source>
</evidence>
<dbReference type="InterPro" id="IPR027432">
    <property type="entry name" value="dGTP_triphosphohydrolase_C"/>
</dbReference>
<dbReference type="AlphaFoldDB" id="A0A5H6DAK1"/>
<dbReference type="InterPro" id="IPR050135">
    <property type="entry name" value="dGTPase-like"/>
</dbReference>
<organism evidence="5">
    <name type="scientific">Salmonella enterica subsp. enterica serovar Mikawasima</name>
    <dbReference type="NCBI Taxonomy" id="149388"/>
    <lineage>
        <taxon>Bacteria</taxon>
        <taxon>Pseudomonadati</taxon>
        <taxon>Pseudomonadota</taxon>
        <taxon>Gammaproteobacteria</taxon>
        <taxon>Enterobacterales</taxon>
        <taxon>Enterobacteriaceae</taxon>
        <taxon>Salmonella</taxon>
    </lineage>
</organism>
<reference evidence="6" key="1">
    <citation type="journal article" date="2018" name="Genome Biol.">
        <title>SKESA: strategic k-mer extension for scrupulous assemblies.</title>
        <authorList>
            <person name="Souvorov A."/>
            <person name="Agarwala R."/>
            <person name="Lipman D.J."/>
        </authorList>
    </citation>
    <scope>NUCLEOTIDE SEQUENCE</scope>
    <source>
        <strain evidence="6">Salmonella enterica</strain>
    </source>
</reference>
<feature type="binding site" evidence="9">
    <location>
        <position position="193"/>
    </location>
    <ligand>
        <name>dGTP</name>
        <dbReference type="ChEBI" id="CHEBI:61429"/>
        <label>2</label>
    </ligand>
</feature>
<dbReference type="EMDB" id="EMD-71388"/>
<feature type="binding site" evidence="10">
    <location>
        <position position="61"/>
    </location>
    <ligand>
        <name>dTTP</name>
        <dbReference type="ChEBI" id="CHEBI:37568"/>
    </ligand>
</feature>
<reference evidence="6" key="3">
    <citation type="submission" date="2019-10" db="EMBL/GenBank/DDBJ databases">
        <authorList>
            <consortium name="NCBI Pathogen Detection Project"/>
        </authorList>
    </citation>
    <scope>NUCLEOTIDE SEQUENCE</scope>
    <source>
        <strain evidence="6">Salmonella enterica</strain>
    </source>
</reference>
<dbReference type="Gene3D" id="1.10.3550.10">
    <property type="entry name" value="eoxyguanosinetriphosphate triphosphohydrolase domain-like"/>
    <property type="match status" value="1"/>
</dbReference>
<reference evidence="7 8" key="4">
    <citation type="journal article" date="2025" name="bioRxiv">
        <title>Activating and inhibiting nucleotide signals coordinate bacterial anti-phage defense.</title>
        <authorList>
            <person name="Yamaguchi S."/>
            <person name="Fernandez S.G."/>
            <person name="Wassarman D.R."/>
            <person name="Luders M."/>
            <person name="Schwede F."/>
            <person name="Kranzusch P.J."/>
        </authorList>
    </citation>
    <scope>STRUCTURE BY ELECTRON MICROSCOPY (2.37 ANGSTROMS) IN COMPLEX WITH MG(2+); DGTP AND DTTP</scope>
</reference>
<feature type="binding site" evidence="10">
    <location>
        <position position="192"/>
    </location>
    <ligand>
        <name>dGTP</name>
        <dbReference type="ChEBI" id="CHEBI:61429"/>
        <label>1</label>
    </ligand>
</feature>
<sequence length="471" mass="54135">MHWNDLLNSNRRKPKNEKKESSQDTSKGRQQIERDYDRILFAAPTRRLADKTQVFPLDKNDSVRTRLTHSHEVANLSRGIGMRLAFELEDDVFKDVSEDICLKRDVPALLAAIGLVHDMGNPPFGHQGEKAMSEWFTKNLPEHSDNYKDKIYGDFRHFDGNSQTLRLVTKLQILNDTYGLNLTYATLASMIKYPRSSESDSSLWKKHGFFLSEKDVVQDIWNNTGLSEGVRHPFTYIMEACDDIAYSVLDAEDIIKKGFASFHDLIDFIQSNQFCKEDDVAKRVIENCKKIHADYAQQKLSPAELNDMSMQMFRVYAIAELVDAVVIAFKDNINEFLNDTCEIKDLISCSSGKNLCQALKKFDSSRGYQHRSVLKLELEGSNYIKGLMDMLWLGIKGRATGDTQYDTPFGRYVYGRISENYRRIFEQENSLPACYKEAQLLADAISGMTDSYLIALHDELRALHQYECRQR</sequence>
<dbReference type="EMDB" id="EMD-71390"/>
<dbReference type="InterPro" id="IPR003607">
    <property type="entry name" value="HD/PDEase_dom"/>
</dbReference>
<keyword evidence="7 8" id="KW-0002">3D-structure</keyword>
<accession>A0A5H6DAK1</accession>
<evidence type="ECO:0007829" key="7">
    <source>
        <dbReference type="PDB" id="9P8S"/>
    </source>
</evidence>
<feature type="binding site" evidence="10">
    <location>
        <position position="206"/>
    </location>
    <ligand>
        <name>dGTP</name>
        <dbReference type="ChEBI" id="CHEBI:61429"/>
        <label>1</label>
    </ligand>
</feature>
<feature type="binding site" evidence="10">
    <location>
        <position position="420"/>
    </location>
    <ligand>
        <name>dTTP</name>
        <dbReference type="ChEBI" id="CHEBI:37568"/>
    </ligand>
</feature>
<feature type="binding site" evidence="10">
    <location>
        <position position="449"/>
    </location>
    <ligand>
        <name>dTTP</name>
        <dbReference type="ChEBI" id="CHEBI:37568"/>
    </ligand>
</feature>
<dbReference type="PDB" id="9P8S">
    <property type="method" value="EM"/>
    <property type="resolution" value="2.37 A"/>
    <property type="chains" value="A/B/D/E/G/H/J/K=1-471"/>
</dbReference>
<dbReference type="Proteomes" id="UP000839927">
    <property type="component" value="Unassembled WGS sequence"/>
</dbReference>
<feature type="binding site" evidence="7 8">
    <location>
        <position position="69"/>
    </location>
    <ligand>
        <name>Mg(2+)</name>
        <dbReference type="ChEBI" id="CHEBI:18420"/>
    </ligand>
</feature>
<feature type="binding site" evidence="9">
    <location>
        <position position="205"/>
    </location>
    <ligand>
        <name>dGTP</name>
        <dbReference type="ChEBI" id="CHEBI:61429"/>
        <label>2</label>
    </ligand>
</feature>
<evidence type="ECO:0000256" key="2">
    <source>
        <dbReference type="SAM" id="MobiDB-lite"/>
    </source>
</evidence>
<dbReference type="NCBIfam" id="TIGR01353">
    <property type="entry name" value="dGTP_triPase"/>
    <property type="match status" value="1"/>
</dbReference>
<dbReference type="SUPFAM" id="SSF109604">
    <property type="entry name" value="HD-domain/PDEase-like"/>
    <property type="match status" value="1"/>
</dbReference>
<dbReference type="EMDB" id="EMD-71386"/>
<feature type="binding site" evidence="10">
    <location>
        <position position="193"/>
    </location>
    <ligand>
        <name>dGTP</name>
        <dbReference type="ChEBI" id="CHEBI:61429"/>
        <label>1</label>
    </ligand>
</feature>
<dbReference type="InterPro" id="IPR006674">
    <property type="entry name" value="HD_domain"/>
</dbReference>
<feature type="binding site" evidence="10">
    <location>
        <position position="377"/>
    </location>
    <ligand>
        <name>dGTP</name>
        <dbReference type="ChEBI" id="CHEBI:61429"/>
        <label>1</label>
    </ligand>
</feature>
<evidence type="ECO:0007829" key="8">
    <source>
        <dbReference type="PDB" id="9P8T"/>
    </source>
</evidence>
<evidence type="ECO:0000256" key="1">
    <source>
        <dbReference type="ARBA" id="ARBA00022801"/>
    </source>
</evidence>
<feature type="binding site" evidence="10">
    <location>
        <position position="444"/>
    </location>
    <ligand>
        <name>dTTP</name>
        <dbReference type="ChEBI" id="CHEBI:37568"/>
    </ligand>
</feature>
<feature type="binding site" evidence="9">
    <location>
        <position position="246"/>
    </location>
    <ligand>
        <name>dGTP</name>
        <dbReference type="ChEBI" id="CHEBI:61429"/>
        <label>2</label>
    </ligand>
</feature>
<evidence type="ECO:0000313" key="4">
    <source>
        <dbReference type="EMBL" id="EBZ5486483.1"/>
    </source>
</evidence>
<dbReference type="EMBL" id="AAHTGA010000012">
    <property type="protein sequence ID" value="ECA0917492.1"/>
    <property type="molecule type" value="Genomic_DNA"/>
</dbReference>
<evidence type="ECO:0007829" key="10">
    <source>
        <dbReference type="PDB" id="9P8V"/>
    </source>
</evidence>
<evidence type="ECO:0000259" key="3">
    <source>
        <dbReference type="SMART" id="SM00471"/>
    </source>
</evidence>
<dbReference type="CDD" id="cd00077">
    <property type="entry name" value="HDc"/>
    <property type="match status" value="1"/>
</dbReference>
<feature type="binding site" evidence="10">
    <location>
        <position position="53"/>
    </location>
    <ligand>
        <name>dGTP</name>
        <dbReference type="ChEBI" id="CHEBI:61429"/>
        <label>1</label>
    </ligand>
</feature>
<dbReference type="Gene3D" id="1.10.3410.10">
    <property type="entry name" value="putative deoxyguanosinetriphosphate triphosphohydrolase like domain"/>
    <property type="match status" value="1"/>
</dbReference>
<dbReference type="GO" id="GO:0008832">
    <property type="term" value="F:dGTPase activity"/>
    <property type="evidence" value="ECO:0007669"/>
    <property type="project" value="TreeGrafter"/>
</dbReference>
<dbReference type="Gene3D" id="1.10.3210.10">
    <property type="entry name" value="Hypothetical protein af1432"/>
    <property type="match status" value="1"/>
</dbReference>
<keyword evidence="10" id="KW-0547">Nucleotide-binding</keyword>
<feature type="binding site" evidence="7 8">
    <location>
        <position position="118"/>
    </location>
    <ligand>
        <name>Mg(2+)</name>
        <dbReference type="ChEBI" id="CHEBI:18420"/>
    </ligand>
</feature>
<dbReference type="EMDB" id="EMD-71389"/>
<feature type="binding site" evidence="10">
    <location>
        <position position="47"/>
    </location>
    <ligand>
        <name>dTTP</name>
        <dbReference type="ChEBI" id="CHEBI:37568"/>
    </ligand>
</feature>
<feature type="binding site" evidence="9">
    <location>
        <position position="377"/>
    </location>
    <ligand>
        <name>dGTP</name>
        <dbReference type="ChEBI" id="CHEBI:61429"/>
        <label>2</label>
    </ligand>
</feature>
<feature type="binding site" evidence="10">
    <location>
        <position position="172"/>
    </location>
    <ligand>
        <name>dTTP</name>
        <dbReference type="ChEBI" id="CHEBI:37568"/>
    </ligand>
</feature>
<feature type="binding site" evidence="10">
    <location>
        <position position="54"/>
    </location>
    <ligand>
        <name>dGTP</name>
        <dbReference type="ChEBI" id="CHEBI:61429"/>
        <label>1</label>
    </ligand>
</feature>
<protein>
    <submittedName>
        <fullName evidence="5">DNTP triphosphohydrolase</fullName>
    </submittedName>
</protein>
<gene>
    <name evidence="5" type="primary">dgt</name>
    <name evidence="4" type="ORF">ECD07_17535</name>
    <name evidence="5" type="ORF">EIW74_15545</name>
    <name evidence="6" type="ORF">GB147_17355</name>
</gene>
<feature type="binding site" evidence="10">
    <location>
        <position position="256"/>
    </location>
    <ligand>
        <name>dTTP</name>
        <dbReference type="ChEBI" id="CHEBI:37568"/>
    </ligand>
</feature>
<dbReference type="SMART" id="SM00471">
    <property type="entry name" value="HDc"/>
    <property type="match status" value="1"/>
</dbReference>
<name>A0A5H6DAK1_SALET</name>
<dbReference type="PDB" id="9P8V">
    <property type="method" value="EM"/>
    <property type="resolution" value="2.59 A"/>
    <property type="chains" value="A/B/C/D/F/G/J/K=1-469"/>
</dbReference>
<keyword evidence="7 8" id="KW-0479">Metal-binding</keyword>
<feature type="binding site" evidence="9">
    <location>
        <position position="368"/>
    </location>
    <ligand>
        <name>dGTP</name>
        <dbReference type="ChEBI" id="CHEBI:61429"/>
        <label>2</label>
    </ligand>
</feature>
<dbReference type="PDB" id="9P8U">
    <property type="method" value="EM"/>
    <property type="resolution" value="2.56 A"/>
    <property type="chains" value="A/B/D/E/G/H/J/K=1-471"/>
</dbReference>
<dbReference type="InterPro" id="IPR023293">
    <property type="entry name" value="dGTP_triP_hydro_central_sf"/>
</dbReference>
<feature type="binding site" evidence="7 8">
    <location>
        <position position="242"/>
    </location>
    <ligand>
        <name>Mg(2+)</name>
        <dbReference type="ChEBI" id="CHEBI:18420"/>
    </ligand>
</feature>
<feature type="binding site" evidence="10">
    <location>
        <position position="250"/>
    </location>
    <ligand>
        <name>dGTP</name>
        <dbReference type="ChEBI" id="CHEBI:61429"/>
        <label>1</label>
    </ligand>
</feature>
<dbReference type="EMBL" id="AAHRMF010000015">
    <property type="protein sequence ID" value="EBZ5486483.1"/>
    <property type="molecule type" value="Genomic_DNA"/>
</dbReference>
<keyword evidence="1 5" id="KW-0378">Hydrolase</keyword>
<feature type="binding site" evidence="7 8">
    <location>
        <position position="117"/>
    </location>
    <ligand>
        <name>Mg(2+)</name>
        <dbReference type="ChEBI" id="CHEBI:18420"/>
    </ligand>
</feature>
<feature type="binding site" evidence="10">
    <location>
        <position position="127"/>
    </location>
    <ligand>
        <name>dGTP</name>
        <dbReference type="ChEBI" id="CHEBI:61429"/>
        <label>1</label>
    </ligand>
</feature>
<dbReference type="PANTHER" id="PTHR11373:SF32">
    <property type="entry name" value="DEOXYGUANOSINETRIPHOSPHATE TRIPHOSPHOHYDROLASE"/>
    <property type="match status" value="1"/>
</dbReference>
<dbReference type="PDB" id="9P8T">
    <property type="method" value="EM"/>
    <property type="resolution" value="2.65 A"/>
    <property type="chains" value="A/B/D/E/G/H/J/K=1-471"/>
</dbReference>
<dbReference type="Pfam" id="PF01966">
    <property type="entry name" value="HD"/>
    <property type="match status" value="1"/>
</dbReference>
<feature type="region of interest" description="Disordered" evidence="2">
    <location>
        <begin position="1"/>
        <end position="30"/>
    </location>
</feature>
<feature type="domain" description="HD/PDEase" evidence="3">
    <location>
        <begin position="62"/>
        <end position="256"/>
    </location>
</feature>
<comment type="caution">
    <text evidence="5">The sequence shown here is derived from an EMBL/GenBank/DDBJ whole genome shotgun (WGS) entry which is preliminary data.</text>
</comment>
<feature type="binding site" evidence="9">
    <location>
        <position position="206"/>
    </location>
    <ligand>
        <name>dGTP</name>
        <dbReference type="ChEBI" id="CHEBI:61429"/>
        <label>2</label>
    </ligand>
</feature>
<feature type="compositionally biased region" description="Basic and acidic residues" evidence="2">
    <location>
        <begin position="17"/>
        <end position="30"/>
    </location>
</feature>